<dbReference type="Gene3D" id="3.30.559.10">
    <property type="entry name" value="Chloramphenicol acetyltransferase-like domain"/>
    <property type="match status" value="2"/>
</dbReference>
<dbReference type="Pfam" id="PF00668">
    <property type="entry name" value="Condensation"/>
    <property type="match status" value="2"/>
</dbReference>
<dbReference type="Gene3D" id="3.30.300.30">
    <property type="match status" value="1"/>
</dbReference>
<dbReference type="GO" id="GO:0005829">
    <property type="term" value="C:cytosol"/>
    <property type="evidence" value="ECO:0007669"/>
    <property type="project" value="TreeGrafter"/>
</dbReference>
<dbReference type="InterPro" id="IPR020806">
    <property type="entry name" value="PKS_PP-bd"/>
</dbReference>
<dbReference type="SMART" id="SM00823">
    <property type="entry name" value="PKS_PP"/>
    <property type="match status" value="1"/>
</dbReference>
<comment type="caution">
    <text evidence="4">The sequence shown here is derived from an EMBL/GenBank/DDBJ whole genome shotgun (WGS) entry which is preliminary data.</text>
</comment>
<dbReference type="CDD" id="cd19531">
    <property type="entry name" value="LCL_NRPS-like"/>
    <property type="match status" value="1"/>
</dbReference>
<dbReference type="GO" id="GO:0003824">
    <property type="term" value="F:catalytic activity"/>
    <property type="evidence" value="ECO:0007669"/>
    <property type="project" value="InterPro"/>
</dbReference>
<dbReference type="InterPro" id="IPR009081">
    <property type="entry name" value="PP-bd_ACP"/>
</dbReference>
<dbReference type="CDD" id="cd05930">
    <property type="entry name" value="A_NRPS"/>
    <property type="match status" value="1"/>
</dbReference>
<accession>A0A318J0H8</accession>
<evidence type="ECO:0000256" key="1">
    <source>
        <dbReference type="ARBA" id="ARBA00022450"/>
    </source>
</evidence>
<feature type="domain" description="Carrier" evidence="3">
    <location>
        <begin position="979"/>
        <end position="1054"/>
    </location>
</feature>
<dbReference type="PANTHER" id="PTHR45527">
    <property type="entry name" value="NONRIBOSOMAL PEPTIDE SYNTHETASE"/>
    <property type="match status" value="1"/>
</dbReference>
<dbReference type="Gene3D" id="3.30.559.30">
    <property type="entry name" value="Nonribosomal peptide synthetase, condensation domain"/>
    <property type="match status" value="2"/>
</dbReference>
<keyword evidence="2" id="KW-0597">Phosphoprotein</keyword>
<dbReference type="SUPFAM" id="SSF47336">
    <property type="entry name" value="ACP-like"/>
    <property type="match status" value="1"/>
</dbReference>
<keyword evidence="5" id="KW-1185">Reference proteome</keyword>
<dbReference type="PANTHER" id="PTHR45527:SF1">
    <property type="entry name" value="FATTY ACID SYNTHASE"/>
    <property type="match status" value="1"/>
</dbReference>
<name>A0A318J0H8_9BURK</name>
<dbReference type="CDD" id="cd19543">
    <property type="entry name" value="DCL_NRPS"/>
    <property type="match status" value="1"/>
</dbReference>
<dbReference type="GO" id="GO:0044550">
    <property type="term" value="P:secondary metabolite biosynthetic process"/>
    <property type="evidence" value="ECO:0007669"/>
    <property type="project" value="TreeGrafter"/>
</dbReference>
<keyword evidence="1" id="KW-0596">Phosphopantetheine</keyword>
<evidence type="ECO:0000313" key="4">
    <source>
        <dbReference type="EMBL" id="PXX40210.1"/>
    </source>
</evidence>
<gene>
    <name evidence="4" type="ORF">DFR42_10843</name>
</gene>
<dbReference type="InterPro" id="IPR000873">
    <property type="entry name" value="AMP-dep_synth/lig_dom"/>
</dbReference>
<evidence type="ECO:0000256" key="2">
    <source>
        <dbReference type="ARBA" id="ARBA00022553"/>
    </source>
</evidence>
<dbReference type="NCBIfam" id="TIGR01733">
    <property type="entry name" value="AA-adenyl-dom"/>
    <property type="match status" value="1"/>
</dbReference>
<evidence type="ECO:0000259" key="3">
    <source>
        <dbReference type="PROSITE" id="PS50075"/>
    </source>
</evidence>
<dbReference type="PROSITE" id="PS00455">
    <property type="entry name" value="AMP_BINDING"/>
    <property type="match status" value="1"/>
</dbReference>
<dbReference type="InterPro" id="IPR045851">
    <property type="entry name" value="AMP-bd_C_sf"/>
</dbReference>
<dbReference type="EMBL" id="QJKB01000008">
    <property type="protein sequence ID" value="PXX40210.1"/>
    <property type="molecule type" value="Genomic_DNA"/>
</dbReference>
<dbReference type="SUPFAM" id="SSF52777">
    <property type="entry name" value="CoA-dependent acyltransferases"/>
    <property type="match status" value="4"/>
</dbReference>
<organism evidence="4 5">
    <name type="scientific">Undibacterium pigrum</name>
    <dbReference type="NCBI Taxonomy" id="401470"/>
    <lineage>
        <taxon>Bacteria</taxon>
        <taxon>Pseudomonadati</taxon>
        <taxon>Pseudomonadota</taxon>
        <taxon>Betaproteobacteria</taxon>
        <taxon>Burkholderiales</taxon>
        <taxon>Oxalobacteraceae</taxon>
        <taxon>Undibacterium</taxon>
    </lineage>
</organism>
<dbReference type="Pfam" id="PF00550">
    <property type="entry name" value="PP-binding"/>
    <property type="match status" value="1"/>
</dbReference>
<dbReference type="Pfam" id="PF00501">
    <property type="entry name" value="AMP-binding"/>
    <property type="match status" value="1"/>
</dbReference>
<reference evidence="4 5" key="1">
    <citation type="submission" date="2018-05" db="EMBL/GenBank/DDBJ databases">
        <title>Genomic Encyclopedia of Type Strains, Phase IV (KMG-IV): sequencing the most valuable type-strain genomes for metagenomic binning, comparative biology and taxonomic classification.</title>
        <authorList>
            <person name="Goeker M."/>
        </authorList>
    </citation>
    <scope>NUCLEOTIDE SEQUENCE [LARGE SCALE GENOMIC DNA]</scope>
    <source>
        <strain evidence="4 5">DSM 19792</strain>
    </source>
</reference>
<dbReference type="InterPro" id="IPR001242">
    <property type="entry name" value="Condensation_dom"/>
</dbReference>
<dbReference type="PROSITE" id="PS50075">
    <property type="entry name" value="CARRIER"/>
    <property type="match status" value="1"/>
</dbReference>
<dbReference type="Proteomes" id="UP000247792">
    <property type="component" value="Unassembled WGS sequence"/>
</dbReference>
<sequence length="1539" mass="170617">MEMVFPLTAMQQGMLFHHLREPASAAYFQQLQVRLHGELDTAKLQQAWETVIAHHCALRMRFLWTGDQPRQQLQAAIVLPFKVVDYSHSPKQEHEALRQQFLQSDSQQGFALDNAPLMRVSILRWAEHEWEMVWSHHHLILDGWASGLVLAAVAQQYADLLQGKAVSLPAERPYTDFLQWLGKRDNLAAQDYWRHALRGFEQATSLPVLKRSTGMVAKVLAFESLLAADDFSALSTLSQKTGVTTVSAIMACWGLLLSRYADSKDVLFGVTTSGRPAELDGVEQMVGLFINTIPLRVKHGVEHSIANLLNDVHRHLVASREHEHSSLSRIAEWSELPSGQALFDTIVVYENYPLAVQGNQLGNASIIDYHLQEESNYPLTLIVEPKDDGLHLRLLADTERIEPATAQAMLYQYRFLLQQLAHASGEQAVRDLHLLTRGQREQQLQQWNDTACAYDTKATLASIFVDQVARTPDATALIDAQGSMSYASLQDRVSQVVHAINALGLDANSPVAVRLTRDREMLIALLAVVASGHHYVPIEPQLPAARVMAIFDSLPVRCILTVSSLMESTQALANERQLQLVCVDQTTALPVAALQNQARPQDPAYVIFTSGSTGKPKGVLVLHQKAINLVEWVNHTFDIGAQDKLLFVTSPAFDLSVYDIFGILAAGGIVRIASEAEIADPERLLKIIESENISFWDSAPAALWQLESLLPQRSDTSRLRLIFLSGDWIPLALPDRMKAAFPGVCVVALGGATEATIWSNYHIVGELQPDWVSVPYGRPIQNARYYILDADLQPMPVGLPGDLYIGGDCLADGYVGQPELTAERFLHDPHAKPDAQNARMYKTGDRARFYADGVMEFLGRLDNQVKIRGFRIELGEIEIAMGRHAAIRDAICIVHDHNDGGPASGKSDKELIAYYVLHPGQNLGAEELRLHLQAQLPASMLPAHFLQLDSVPVSVNGKVDRKNLPLPERKGNEDAAQQSGADAVQDIIAAAWSEVLSVPGVHGTDDFFALGGHSLRATAVMARLRAAFSVDLPLRLIFEYSTLQTLAAAVRELLSGHAQVEAAALPTLNRAQGLPLSRAQSRLWFLHQMEPASANYNVALAARLDGNLDQAAFQRAVQQVVARHEILNLRIQKQGQGAVMQAVADEAELAIHVEDIAKENLDVTQINARLKQLASQPFDLENERPVRLSLLLNGDRQAYVLILIHHIATDGWAIALFAQELLQAYAAEVNNSQAFAEPALQYADFSHWWEQQAQAQYLDKEMQYWKQQLAALPRLNLPADFPRPANSNHAGARISFGLDPKLSDDLRRVARQHSATLFMLLLTAFHVVLRHRSGQEDIVVGSDIAGRDHPLAEKIQGFFVNQLVLRSNFADCHSFADMLGKVRQTSLQAYFNQHLPFDLLVQELNPPRDAGGMPLFQHKFVLQNAPLAQLDNKHFQIQAVDLHTDTAKYDLLLTVIDEPQLRATLEFSTELFTVATAQSMQREFIAVLGQVAADASISYASLASMLSLDGAERQEAAKRDLRKSGLQRLKELRKPGVTT</sequence>
<dbReference type="GO" id="GO:0031177">
    <property type="term" value="F:phosphopantetheine binding"/>
    <property type="evidence" value="ECO:0007669"/>
    <property type="project" value="InterPro"/>
</dbReference>
<proteinExistence type="predicted"/>
<dbReference type="Gene3D" id="2.30.38.10">
    <property type="entry name" value="Luciferase, Domain 3"/>
    <property type="match status" value="1"/>
</dbReference>
<dbReference type="Gene3D" id="3.40.50.980">
    <property type="match status" value="2"/>
</dbReference>
<dbReference type="RefSeq" id="WP_170133612.1">
    <property type="nucleotide sequence ID" value="NZ_QJKB01000008.1"/>
</dbReference>
<dbReference type="InterPro" id="IPR020845">
    <property type="entry name" value="AMP-binding_CS"/>
</dbReference>
<dbReference type="InterPro" id="IPR010071">
    <property type="entry name" value="AA_adenyl_dom"/>
</dbReference>
<protein>
    <submittedName>
        <fullName evidence="4">Amino acid adenylation domain-containing protein</fullName>
    </submittedName>
</protein>
<dbReference type="SUPFAM" id="SSF56801">
    <property type="entry name" value="Acetyl-CoA synthetase-like"/>
    <property type="match status" value="1"/>
</dbReference>
<evidence type="ECO:0000313" key="5">
    <source>
        <dbReference type="Proteomes" id="UP000247792"/>
    </source>
</evidence>
<dbReference type="Gene3D" id="1.10.1200.10">
    <property type="entry name" value="ACP-like"/>
    <property type="match status" value="1"/>
</dbReference>
<dbReference type="InterPro" id="IPR023213">
    <property type="entry name" value="CAT-like_dom_sf"/>
</dbReference>
<dbReference type="InterPro" id="IPR036736">
    <property type="entry name" value="ACP-like_sf"/>
</dbReference>
<dbReference type="GO" id="GO:0043041">
    <property type="term" value="P:amino acid activation for nonribosomal peptide biosynthetic process"/>
    <property type="evidence" value="ECO:0007669"/>
    <property type="project" value="TreeGrafter"/>
</dbReference>